<dbReference type="Proteomes" id="UP001296104">
    <property type="component" value="Unassembled WGS sequence"/>
</dbReference>
<dbReference type="Gene3D" id="2.60.120.10">
    <property type="entry name" value="Jelly Rolls"/>
    <property type="match status" value="1"/>
</dbReference>
<feature type="domain" description="Cupin type-1" evidence="1">
    <location>
        <begin position="93"/>
        <end position="141"/>
    </location>
</feature>
<evidence type="ECO:0000259" key="1">
    <source>
        <dbReference type="Pfam" id="PF00190"/>
    </source>
</evidence>
<dbReference type="PANTHER" id="PTHR36448">
    <property type="entry name" value="BLR7373 PROTEIN"/>
    <property type="match status" value="1"/>
</dbReference>
<organism evidence="2 3">
    <name type="scientific">Lecanosticta acicola</name>
    <dbReference type="NCBI Taxonomy" id="111012"/>
    <lineage>
        <taxon>Eukaryota</taxon>
        <taxon>Fungi</taxon>
        <taxon>Dikarya</taxon>
        <taxon>Ascomycota</taxon>
        <taxon>Pezizomycotina</taxon>
        <taxon>Dothideomycetes</taxon>
        <taxon>Dothideomycetidae</taxon>
        <taxon>Mycosphaerellales</taxon>
        <taxon>Mycosphaerellaceae</taxon>
        <taxon>Lecanosticta</taxon>
    </lineage>
</organism>
<reference evidence="2" key="1">
    <citation type="submission" date="2023-11" db="EMBL/GenBank/DDBJ databases">
        <authorList>
            <person name="Alioto T."/>
            <person name="Alioto T."/>
            <person name="Gomez Garrido J."/>
        </authorList>
    </citation>
    <scope>NUCLEOTIDE SEQUENCE</scope>
</reference>
<dbReference type="AlphaFoldDB" id="A0AAI9EE18"/>
<dbReference type="Pfam" id="PF00190">
    <property type="entry name" value="Cupin_1"/>
    <property type="match status" value="1"/>
</dbReference>
<dbReference type="CDD" id="cd02219">
    <property type="entry name" value="cupin_YjlB-like"/>
    <property type="match status" value="1"/>
</dbReference>
<name>A0AAI9EE18_9PEZI</name>
<dbReference type="InterPro" id="IPR011051">
    <property type="entry name" value="RmlC_Cupin_sf"/>
</dbReference>
<proteinExistence type="predicted"/>
<sequence length="203" mass="22259">MASELLLTPLQELKVLQHQIPAHGLLIPNTSLQRKPLLIYKAAFHTPPPPPQNPTTTTTTTTTSSSIASAIETHLSRIGIVVPQWRFTMYSTSHFHSTTHEVLAVCHGRARLCFGHEENPGRVESVLERGDVIVIPAGVSHRLLEDLDGGFEMVGSYPEGSGCRRWDMCYGRPGEEGQIAGIRGLGWFERDPVYGDEGPVLGV</sequence>
<dbReference type="PANTHER" id="PTHR36448:SF3">
    <property type="entry name" value="CUPIN TYPE-2 DOMAIN-CONTAINING PROTEIN"/>
    <property type="match status" value="1"/>
</dbReference>
<protein>
    <submittedName>
        <fullName evidence="2">Cupin domain-containing</fullName>
    </submittedName>
</protein>
<evidence type="ECO:0000313" key="2">
    <source>
        <dbReference type="EMBL" id="CAK4032650.1"/>
    </source>
</evidence>
<dbReference type="EMBL" id="CAVMBE010000067">
    <property type="protein sequence ID" value="CAK4032650.1"/>
    <property type="molecule type" value="Genomic_DNA"/>
</dbReference>
<accession>A0AAI9EE18</accession>
<evidence type="ECO:0000313" key="3">
    <source>
        <dbReference type="Proteomes" id="UP001296104"/>
    </source>
</evidence>
<gene>
    <name evidence="2" type="ORF">LECACI_7A007808</name>
</gene>
<keyword evidence="3" id="KW-1185">Reference proteome</keyword>
<comment type="caution">
    <text evidence="2">The sequence shown here is derived from an EMBL/GenBank/DDBJ whole genome shotgun (WGS) entry which is preliminary data.</text>
</comment>
<dbReference type="InterPro" id="IPR006045">
    <property type="entry name" value="Cupin_1"/>
</dbReference>
<dbReference type="InterPro" id="IPR047121">
    <property type="entry name" value="YjiB-like"/>
</dbReference>
<dbReference type="SUPFAM" id="SSF51182">
    <property type="entry name" value="RmlC-like cupins"/>
    <property type="match status" value="1"/>
</dbReference>
<dbReference type="InterPro" id="IPR014710">
    <property type="entry name" value="RmlC-like_jellyroll"/>
</dbReference>